<dbReference type="Proteomes" id="UP000295788">
    <property type="component" value="Unassembled WGS sequence"/>
</dbReference>
<name>A0A4R3KLE7_9BACI</name>
<feature type="transmembrane region" description="Helical" evidence="1">
    <location>
        <begin position="221"/>
        <end position="239"/>
    </location>
</feature>
<keyword evidence="1" id="KW-1133">Transmembrane helix</keyword>
<feature type="transmembrane region" description="Helical" evidence="1">
    <location>
        <begin position="112"/>
        <end position="131"/>
    </location>
</feature>
<organism evidence="2 3">
    <name type="scientific">Tepidibacillus fermentans</name>
    <dbReference type="NCBI Taxonomy" id="1281767"/>
    <lineage>
        <taxon>Bacteria</taxon>
        <taxon>Bacillati</taxon>
        <taxon>Bacillota</taxon>
        <taxon>Bacilli</taxon>
        <taxon>Bacillales</taxon>
        <taxon>Bacillaceae</taxon>
        <taxon>Tepidibacillus</taxon>
    </lineage>
</organism>
<evidence type="ECO:0000313" key="3">
    <source>
        <dbReference type="Proteomes" id="UP000295788"/>
    </source>
</evidence>
<reference evidence="2 3" key="1">
    <citation type="submission" date="2019-03" db="EMBL/GenBank/DDBJ databases">
        <title>Genomic Encyclopedia of Type Strains, Phase IV (KMG-IV): sequencing the most valuable type-strain genomes for metagenomic binning, comparative biology and taxonomic classification.</title>
        <authorList>
            <person name="Goeker M."/>
        </authorList>
    </citation>
    <scope>NUCLEOTIDE SEQUENCE [LARGE SCALE GENOMIC DNA]</scope>
    <source>
        <strain evidence="2 3">DSM 23802</strain>
    </source>
</reference>
<dbReference type="InterPro" id="IPR025576">
    <property type="entry name" value="YwiC"/>
</dbReference>
<evidence type="ECO:0000313" key="2">
    <source>
        <dbReference type="EMBL" id="TCS84567.1"/>
    </source>
</evidence>
<feature type="transmembrane region" description="Helical" evidence="1">
    <location>
        <begin position="65"/>
        <end position="82"/>
    </location>
</feature>
<feature type="transmembrane region" description="Helical" evidence="1">
    <location>
        <begin position="88"/>
        <end position="105"/>
    </location>
</feature>
<proteinExistence type="predicted"/>
<protein>
    <submittedName>
        <fullName evidence="2">YwiC-like protein</fullName>
    </submittedName>
</protein>
<sequence>MKLILPKEHGAWAMWIAPFLIGTLATKMIWYHSILFFAVFFAYISISPFIQGVKRPVERRQMWKISFQYLVIALLLGLPFLFYFPRLLLILVGILPFFLINLYYAKQKKERALFNDLSAIVALTSTVLVTYEVGEGNINRSALILWSLQILFFFGSALYVKTLYREKQNLAFRRLAYFYMIALPILSFYLSGPYLMIAFLFSTIRGIFTPKTRLIVPKTVGIIEIGNTLWFVIFLLLSYHQNPLFVS</sequence>
<evidence type="ECO:0000256" key="1">
    <source>
        <dbReference type="SAM" id="Phobius"/>
    </source>
</evidence>
<comment type="caution">
    <text evidence="2">The sequence shown here is derived from an EMBL/GenBank/DDBJ whole genome shotgun (WGS) entry which is preliminary data.</text>
</comment>
<feature type="transmembrane region" description="Helical" evidence="1">
    <location>
        <begin position="176"/>
        <end position="201"/>
    </location>
</feature>
<gene>
    <name evidence="2" type="ORF">EDD72_101236</name>
</gene>
<dbReference type="EMBL" id="SMAB01000001">
    <property type="protein sequence ID" value="TCS84567.1"/>
    <property type="molecule type" value="Genomic_DNA"/>
</dbReference>
<feature type="transmembrane region" description="Helical" evidence="1">
    <location>
        <begin position="143"/>
        <end position="164"/>
    </location>
</feature>
<dbReference type="Pfam" id="PF14256">
    <property type="entry name" value="YwiC"/>
    <property type="match status" value="1"/>
</dbReference>
<keyword evidence="1" id="KW-0472">Membrane</keyword>
<keyword evidence="3" id="KW-1185">Reference proteome</keyword>
<keyword evidence="1" id="KW-0812">Transmembrane</keyword>
<dbReference type="AlphaFoldDB" id="A0A4R3KLE7"/>
<accession>A0A4R3KLE7</accession>
<dbReference type="RefSeq" id="WP_165894894.1">
    <property type="nucleotide sequence ID" value="NZ_SMAB01000001.1"/>
</dbReference>
<feature type="transmembrane region" description="Helical" evidence="1">
    <location>
        <begin position="36"/>
        <end position="53"/>
    </location>
</feature>